<name>A0AAI9T6G2_PENTH</name>
<comment type="caution">
    <text evidence="2">The sequence shown here is derived from an EMBL/GenBank/DDBJ whole genome shotgun (WGS) entry which is preliminary data.</text>
</comment>
<evidence type="ECO:0000313" key="3">
    <source>
        <dbReference type="Proteomes" id="UP001227192"/>
    </source>
</evidence>
<feature type="non-terminal residue" evidence="2">
    <location>
        <position position="31"/>
    </location>
</feature>
<proteinExistence type="predicted"/>
<protein>
    <submittedName>
        <fullName evidence="2">Uncharacterized protein</fullName>
    </submittedName>
</protein>
<reference evidence="2" key="1">
    <citation type="submission" date="2015-06" db="EMBL/GenBank/DDBJ databases">
        <authorList>
            <person name="Nguyen H."/>
        </authorList>
    </citation>
    <scope>NUCLEOTIDE SEQUENCE</scope>
    <source>
        <strain evidence="2">DAOM 180753</strain>
    </source>
</reference>
<dbReference type="Proteomes" id="UP001227192">
    <property type="component" value="Unassembled WGS sequence"/>
</dbReference>
<feature type="region of interest" description="Disordered" evidence="1">
    <location>
        <begin position="1"/>
        <end position="31"/>
    </location>
</feature>
<gene>
    <name evidence="2" type="ORF">VN97_g12368</name>
</gene>
<feature type="compositionally biased region" description="Polar residues" evidence="1">
    <location>
        <begin position="10"/>
        <end position="31"/>
    </location>
</feature>
<accession>A0AAI9T6G2</accession>
<evidence type="ECO:0000313" key="2">
    <source>
        <dbReference type="EMBL" id="KAJ9481134.1"/>
    </source>
</evidence>
<dbReference type="AlphaFoldDB" id="A0AAI9T6G2"/>
<sequence length="31" mass="3275">MNLVIGNGLNGTKTYNSEDSLVVTHPTTNSP</sequence>
<evidence type="ECO:0000256" key="1">
    <source>
        <dbReference type="SAM" id="MobiDB-lite"/>
    </source>
</evidence>
<organism evidence="2 3">
    <name type="scientific">Penicillium thymicola</name>
    <dbReference type="NCBI Taxonomy" id="293382"/>
    <lineage>
        <taxon>Eukaryota</taxon>
        <taxon>Fungi</taxon>
        <taxon>Dikarya</taxon>
        <taxon>Ascomycota</taxon>
        <taxon>Pezizomycotina</taxon>
        <taxon>Eurotiomycetes</taxon>
        <taxon>Eurotiomycetidae</taxon>
        <taxon>Eurotiales</taxon>
        <taxon>Aspergillaceae</taxon>
        <taxon>Penicillium</taxon>
    </lineage>
</organism>
<reference evidence="2" key="2">
    <citation type="journal article" date="2016" name="Fungal Biol.">
        <title>Ochratoxin A production by Penicillium thymicola.</title>
        <authorList>
            <person name="Nguyen H.D.T."/>
            <person name="McMullin D.R."/>
            <person name="Ponomareva E."/>
            <person name="Riley R."/>
            <person name="Pomraning K.R."/>
            <person name="Baker S.E."/>
            <person name="Seifert K.A."/>
        </authorList>
    </citation>
    <scope>NUCLEOTIDE SEQUENCE</scope>
    <source>
        <strain evidence="2">DAOM 180753</strain>
    </source>
</reference>
<dbReference type="EMBL" id="LACB01000900">
    <property type="protein sequence ID" value="KAJ9481134.1"/>
    <property type="molecule type" value="Genomic_DNA"/>
</dbReference>
<keyword evidence="3" id="KW-1185">Reference proteome</keyword>